<keyword evidence="4" id="KW-1185">Reference proteome</keyword>
<keyword evidence="2" id="KW-0808">Transferase</keyword>
<evidence type="ECO:0000313" key="4">
    <source>
        <dbReference type="Proteomes" id="UP000681356"/>
    </source>
</evidence>
<dbReference type="AlphaFoldDB" id="A0A8J7WBY8"/>
<organism evidence="3 4">
    <name type="scientific">Thetidibacter halocola</name>
    <dbReference type="NCBI Taxonomy" id="2827239"/>
    <lineage>
        <taxon>Bacteria</taxon>
        <taxon>Pseudomonadati</taxon>
        <taxon>Pseudomonadota</taxon>
        <taxon>Alphaproteobacteria</taxon>
        <taxon>Rhodobacterales</taxon>
        <taxon>Roseobacteraceae</taxon>
        <taxon>Thetidibacter</taxon>
    </lineage>
</organism>
<dbReference type="GO" id="GO:0031640">
    <property type="term" value="P:killing of cells of another organism"/>
    <property type="evidence" value="ECO:0007669"/>
    <property type="project" value="UniProtKB-KW"/>
</dbReference>
<protein>
    <recommendedName>
        <fullName evidence="2">RTX toxin-activating lysine-acyltransferase</fullName>
        <ecNumber evidence="2">2.3.1.-</ecNumber>
    </recommendedName>
</protein>
<dbReference type="EC" id="2.3.1.-" evidence="2"/>
<gene>
    <name evidence="3" type="ORF">KB874_11190</name>
</gene>
<proteinExistence type="inferred from homology"/>
<dbReference type="Proteomes" id="UP000681356">
    <property type="component" value="Unassembled WGS sequence"/>
</dbReference>
<comment type="subcellular location">
    <subcellularLocation>
        <location evidence="2">Cytoplasm</location>
    </subcellularLocation>
</comment>
<comment type="similarity">
    <text evidence="1 2">Belongs to the RTX toxin acyltransferase family.</text>
</comment>
<comment type="caution">
    <text evidence="3">The sequence shown here is derived from an EMBL/GenBank/DDBJ whole genome shotgun (WGS) entry which is preliminary data.</text>
</comment>
<dbReference type="EMBL" id="JAGTUU010000004">
    <property type="protein sequence ID" value="MBS0124702.1"/>
    <property type="molecule type" value="Genomic_DNA"/>
</dbReference>
<evidence type="ECO:0000256" key="2">
    <source>
        <dbReference type="RuleBase" id="RU368102"/>
    </source>
</evidence>
<evidence type="ECO:0000313" key="3">
    <source>
        <dbReference type="EMBL" id="MBS0124702.1"/>
    </source>
</evidence>
<comment type="function">
    <text evidence="2">Involved in fatty acylation of protoxin at internal lysine residues, thereby converting it to the active toxin.</text>
</comment>
<keyword evidence="2" id="KW-0204">Cytolysis</keyword>
<dbReference type="GO" id="GO:0009404">
    <property type="term" value="P:toxin metabolic process"/>
    <property type="evidence" value="ECO:0007669"/>
    <property type="project" value="UniProtKB-UniRule"/>
</dbReference>
<name>A0A8J7WBY8_9RHOB</name>
<keyword evidence="2" id="KW-0963">Cytoplasm</keyword>
<keyword evidence="2" id="KW-0012">Acyltransferase</keyword>
<sequence>MTDETPDSATPDSQQMDPEVVRKLAQLRSTLRENFGTAVMAMMMLPRYSNQMLRDLQHLVLDPMLKDRLAFAYPGKTEQKPMSDLAGFAIWASVSDEVDKQIREQIAAGVFPIRLKPEDWTSGQINWLLDVIAPDRATVGSVIANFRQVAKQGELRLHPLIARLVDAETLKKMGARKSPSETAQAEAPQA</sequence>
<dbReference type="GO" id="GO:0016746">
    <property type="term" value="F:acyltransferase activity"/>
    <property type="evidence" value="ECO:0007669"/>
    <property type="project" value="UniProtKB-UniRule"/>
</dbReference>
<accession>A0A8J7WBY8</accession>
<reference evidence="3" key="1">
    <citation type="submission" date="2021-04" db="EMBL/GenBank/DDBJ databases">
        <authorList>
            <person name="Yoon J."/>
        </authorList>
    </citation>
    <scope>NUCLEOTIDE SEQUENCE</scope>
    <source>
        <strain evidence="3">KMU-90</strain>
    </source>
</reference>
<dbReference type="Pfam" id="PF02794">
    <property type="entry name" value="HlyC"/>
    <property type="match status" value="1"/>
</dbReference>
<evidence type="ECO:0000256" key="1">
    <source>
        <dbReference type="ARBA" id="ARBA00005686"/>
    </source>
</evidence>
<dbReference type="InterPro" id="IPR003996">
    <property type="entry name" value="RTX_toxin-activating_protC_bac"/>
</dbReference>
<dbReference type="GO" id="GO:0005737">
    <property type="term" value="C:cytoplasm"/>
    <property type="evidence" value="ECO:0007669"/>
    <property type="project" value="UniProtKB-SubCell"/>
</dbReference>
<dbReference type="RefSeq" id="WP_212536666.1">
    <property type="nucleotide sequence ID" value="NZ_JAGTUU010000004.1"/>
</dbReference>